<organism evidence="3 4">
    <name type="scientific">Roseovarius rhodophyticola</name>
    <dbReference type="NCBI Taxonomy" id="3080827"/>
    <lineage>
        <taxon>Bacteria</taxon>
        <taxon>Pseudomonadati</taxon>
        <taxon>Pseudomonadota</taxon>
        <taxon>Alphaproteobacteria</taxon>
        <taxon>Rhodobacterales</taxon>
        <taxon>Roseobacteraceae</taxon>
        <taxon>Roseovarius</taxon>
    </lineage>
</organism>
<accession>A0ABZ2TH44</accession>
<proteinExistence type="predicted"/>
<name>A0ABZ2TH44_9RHOB</name>
<keyword evidence="2" id="KW-0732">Signal</keyword>
<keyword evidence="1" id="KW-0175">Coiled coil</keyword>
<evidence type="ECO:0000313" key="3">
    <source>
        <dbReference type="EMBL" id="WYK18420.1"/>
    </source>
</evidence>
<evidence type="ECO:0000313" key="4">
    <source>
        <dbReference type="Proteomes" id="UP001281305"/>
    </source>
</evidence>
<dbReference type="InterPro" id="IPR045748">
    <property type="entry name" value="DcaP"/>
</dbReference>
<gene>
    <name evidence="3" type="ORF">RZS32_000610</name>
</gene>
<protein>
    <submittedName>
        <fullName evidence="3">DcaP family trimeric outer membrane transporter</fullName>
    </submittedName>
</protein>
<dbReference type="Pfam" id="PF19577">
    <property type="entry name" value="DcaP"/>
    <property type="match status" value="1"/>
</dbReference>
<dbReference type="InterPro" id="IPR023614">
    <property type="entry name" value="Porin_dom_sf"/>
</dbReference>
<evidence type="ECO:0000256" key="2">
    <source>
        <dbReference type="SAM" id="SignalP"/>
    </source>
</evidence>
<reference evidence="3 4" key="1">
    <citation type="submission" date="2024-02" db="EMBL/GenBank/DDBJ databases">
        <title>Roseovarius strain W115 nov., isolated from a marine algae.</title>
        <authorList>
            <person name="Lee M.W."/>
            <person name="Lee J.K."/>
            <person name="Kim J.M."/>
            <person name="Choi D.G."/>
            <person name="Baek J.H."/>
            <person name="Bayburt H."/>
            <person name="Jung J.J."/>
            <person name="Han D.M."/>
            <person name="Jeon C.O."/>
        </authorList>
    </citation>
    <scope>NUCLEOTIDE SEQUENCE [LARGE SCALE GENOMIC DNA]</scope>
    <source>
        <strain evidence="3 4">W115</strain>
    </source>
</reference>
<feature type="coiled-coil region" evidence="1">
    <location>
        <begin position="20"/>
        <end position="47"/>
    </location>
</feature>
<dbReference type="SUPFAM" id="SSF56935">
    <property type="entry name" value="Porins"/>
    <property type="match status" value="1"/>
</dbReference>
<sequence length="424" mass="45905">MNHFKLKAGVCIASLFATASLATADELQELRDRIDALEAQQAQLEAQQTKPQRQTLPGAIPNLGSFILPRAESLGDPDQISGREGLGRLSFALSEQTKVTIYGFVRAEAFYDFDFSQGDTSDPSALLDPANETSGDFEQSVRVSRFGIRSKSDTGIGTFSTQLEFDLFSEDASTTSPDLRLRHANIRYKTGNSEVLLGQFWTNFMPLTHYPTTADFEGPVGISFARVPQVRYTYDTGTGLRLSASLEEANGGENSEDPVLTAAAFYGQDRFSVRAAGLIGTRPTPVGDVDTYGVTVSGSVSPWQGGTFTGTYTHGDNLGNLLIGPGGDPDALGTDNDVDAFTLEFRQDLGDKWNVGVAYGYANYGLETVVAGNAFDEVQTVHVNAFYTPVENFTLGFEYIFADIEGDAFSEDADRLGFSATLRF</sequence>
<dbReference type="Proteomes" id="UP001281305">
    <property type="component" value="Chromosome"/>
</dbReference>
<dbReference type="RefSeq" id="WP_317055108.1">
    <property type="nucleotide sequence ID" value="NZ_CP146606.1"/>
</dbReference>
<feature type="chain" id="PRO_5045545854" evidence="2">
    <location>
        <begin position="25"/>
        <end position="424"/>
    </location>
</feature>
<feature type="signal peptide" evidence="2">
    <location>
        <begin position="1"/>
        <end position="24"/>
    </location>
</feature>
<dbReference type="Gene3D" id="2.40.160.10">
    <property type="entry name" value="Porin"/>
    <property type="match status" value="1"/>
</dbReference>
<dbReference type="EMBL" id="CP146606">
    <property type="protein sequence ID" value="WYK18420.1"/>
    <property type="molecule type" value="Genomic_DNA"/>
</dbReference>
<evidence type="ECO:0000256" key="1">
    <source>
        <dbReference type="SAM" id="Coils"/>
    </source>
</evidence>
<keyword evidence="4" id="KW-1185">Reference proteome</keyword>